<evidence type="ECO:0000256" key="7">
    <source>
        <dbReference type="ARBA" id="ARBA00023002"/>
    </source>
</evidence>
<dbReference type="VEuPathDB" id="VectorBase:CSON004970"/>
<dbReference type="PANTHER" id="PTHR43884:SF9">
    <property type="entry name" value="COMPLEX I ASSEMBLY FACTOR ACAD9, MITOCHONDRIAL"/>
    <property type="match status" value="1"/>
</dbReference>
<feature type="domain" description="ACAD9/ACADV-like C-terminal" evidence="13">
    <location>
        <begin position="515"/>
        <end position="634"/>
    </location>
</feature>
<keyword evidence="8" id="KW-0496">Mitochondrion</keyword>
<feature type="domain" description="Acyl-CoA dehydrogenase/oxidase N-terminal" evidence="12">
    <location>
        <begin position="109"/>
        <end position="198"/>
    </location>
</feature>
<dbReference type="Gene3D" id="1.10.540.10">
    <property type="entry name" value="Acyl-CoA dehydrogenase/oxidase, N-terminal domain"/>
    <property type="match status" value="1"/>
</dbReference>
<evidence type="ECO:0000259" key="10">
    <source>
        <dbReference type="Pfam" id="PF00441"/>
    </source>
</evidence>
<proteinExistence type="inferred from homology"/>
<evidence type="ECO:0000256" key="5">
    <source>
        <dbReference type="ARBA" id="ARBA00022827"/>
    </source>
</evidence>
<accession>A0A336KA01</accession>
<dbReference type="InterPro" id="IPR049448">
    <property type="entry name" value="ACAD9/ACADV-like_C"/>
</dbReference>
<dbReference type="SUPFAM" id="SSF56645">
    <property type="entry name" value="Acyl-CoA dehydrogenase NM domain-like"/>
    <property type="match status" value="1"/>
</dbReference>
<dbReference type="EMBL" id="UFQS01000201">
    <property type="protein sequence ID" value="SSX01267.1"/>
    <property type="molecule type" value="Genomic_DNA"/>
</dbReference>
<dbReference type="Pfam" id="PF21343">
    <property type="entry name" value="ACAD9-ACADV_C"/>
    <property type="match status" value="1"/>
</dbReference>
<keyword evidence="4 9" id="KW-0285">Flavoprotein</keyword>
<dbReference type="Pfam" id="PF02771">
    <property type="entry name" value="Acyl-CoA_dh_N"/>
    <property type="match status" value="1"/>
</dbReference>
<comment type="cofactor">
    <cofactor evidence="1 9">
        <name>FAD</name>
        <dbReference type="ChEBI" id="CHEBI:57692"/>
    </cofactor>
</comment>
<dbReference type="Pfam" id="PF02770">
    <property type="entry name" value="Acyl-CoA_dh_M"/>
    <property type="match status" value="1"/>
</dbReference>
<reference evidence="15" key="2">
    <citation type="submission" date="2018-07" db="EMBL/GenBank/DDBJ databases">
        <authorList>
            <person name="Quirk P.G."/>
            <person name="Krulwich T.A."/>
        </authorList>
    </citation>
    <scope>NUCLEOTIDE SEQUENCE</scope>
</reference>
<dbReference type="GO" id="GO:0003995">
    <property type="term" value="F:acyl-CoA dehydrogenase activity"/>
    <property type="evidence" value="ECO:0007669"/>
    <property type="project" value="TreeGrafter"/>
</dbReference>
<dbReference type="Gene3D" id="1.20.140.10">
    <property type="entry name" value="Butyryl-CoA Dehydrogenase, subunit A, domain 3"/>
    <property type="match status" value="2"/>
</dbReference>
<dbReference type="CDD" id="cd00567">
    <property type="entry name" value="ACAD"/>
    <property type="match status" value="1"/>
</dbReference>
<evidence type="ECO:0000256" key="1">
    <source>
        <dbReference type="ARBA" id="ARBA00001974"/>
    </source>
</evidence>
<gene>
    <name evidence="14" type="primary">CSON004970</name>
</gene>
<protein>
    <submittedName>
        <fullName evidence="14">CSON004970 protein</fullName>
    </submittedName>
</protein>
<dbReference type="GO" id="GO:0005739">
    <property type="term" value="C:mitochondrion"/>
    <property type="evidence" value="ECO:0007669"/>
    <property type="project" value="UniProtKB-SubCell"/>
</dbReference>
<evidence type="ECO:0000256" key="4">
    <source>
        <dbReference type="ARBA" id="ARBA00022630"/>
    </source>
</evidence>
<evidence type="ECO:0000259" key="12">
    <source>
        <dbReference type="Pfam" id="PF02771"/>
    </source>
</evidence>
<dbReference type="OMA" id="IYAMWAS"/>
<dbReference type="InterPro" id="IPR013786">
    <property type="entry name" value="AcylCoA_DH/ox_N"/>
</dbReference>
<dbReference type="AlphaFoldDB" id="A0A336KA01"/>
<dbReference type="Gene3D" id="2.40.110.10">
    <property type="entry name" value="Butyryl-CoA Dehydrogenase, subunit A, domain 2"/>
    <property type="match status" value="1"/>
</dbReference>
<dbReference type="GO" id="GO:0006631">
    <property type="term" value="P:fatty acid metabolic process"/>
    <property type="evidence" value="ECO:0007669"/>
    <property type="project" value="UniProtKB-ARBA"/>
</dbReference>
<dbReference type="GO" id="GO:0050660">
    <property type="term" value="F:flavin adenine dinucleotide binding"/>
    <property type="evidence" value="ECO:0007669"/>
    <property type="project" value="InterPro"/>
</dbReference>
<dbReference type="InterPro" id="IPR037069">
    <property type="entry name" value="AcylCoA_DH/ox_N_sf"/>
</dbReference>
<dbReference type="SUPFAM" id="SSF47203">
    <property type="entry name" value="Acyl-CoA dehydrogenase C-terminal domain-like"/>
    <property type="match status" value="1"/>
</dbReference>
<dbReference type="InterPro" id="IPR009100">
    <property type="entry name" value="AcylCoA_DH/oxidase_NM_dom_sf"/>
</dbReference>
<dbReference type="EMBL" id="UFQT01000201">
    <property type="protein sequence ID" value="SSX21647.1"/>
    <property type="molecule type" value="Genomic_DNA"/>
</dbReference>
<comment type="subcellular location">
    <subcellularLocation>
        <location evidence="2">Mitochondrion</location>
    </subcellularLocation>
</comment>
<dbReference type="InterPro" id="IPR006091">
    <property type="entry name" value="Acyl-CoA_Oxase/DH_mid-dom"/>
</dbReference>
<comment type="similarity">
    <text evidence="3 9">Belongs to the acyl-CoA dehydrogenase family.</text>
</comment>
<keyword evidence="6" id="KW-0809">Transit peptide</keyword>
<evidence type="ECO:0000256" key="2">
    <source>
        <dbReference type="ARBA" id="ARBA00004173"/>
    </source>
</evidence>
<reference evidence="14" key="1">
    <citation type="submission" date="2018-04" db="EMBL/GenBank/DDBJ databases">
        <authorList>
            <person name="Go L.Y."/>
            <person name="Mitchell J.A."/>
        </authorList>
    </citation>
    <scope>NUCLEOTIDE SEQUENCE</scope>
    <source>
        <tissue evidence="14">Whole organism</tissue>
    </source>
</reference>
<dbReference type="InterPro" id="IPR009075">
    <property type="entry name" value="AcylCo_DH/oxidase_C"/>
</dbReference>
<evidence type="ECO:0000256" key="9">
    <source>
        <dbReference type="RuleBase" id="RU362125"/>
    </source>
</evidence>
<feature type="domain" description="Acyl-CoA dehydrogenase/oxidase C-terminal" evidence="10">
    <location>
        <begin position="318"/>
        <end position="442"/>
    </location>
</feature>
<evidence type="ECO:0000259" key="13">
    <source>
        <dbReference type="Pfam" id="PF21343"/>
    </source>
</evidence>
<evidence type="ECO:0000256" key="3">
    <source>
        <dbReference type="ARBA" id="ARBA00009347"/>
    </source>
</evidence>
<evidence type="ECO:0000256" key="8">
    <source>
        <dbReference type="ARBA" id="ARBA00023128"/>
    </source>
</evidence>
<dbReference type="PANTHER" id="PTHR43884">
    <property type="entry name" value="ACYL-COA DEHYDROGENASE"/>
    <property type="match status" value="1"/>
</dbReference>
<feature type="domain" description="Acyl-CoA oxidase/dehydrogenase middle" evidence="11">
    <location>
        <begin position="219"/>
        <end position="301"/>
    </location>
</feature>
<evidence type="ECO:0000313" key="14">
    <source>
        <dbReference type="EMBL" id="SSX01267.1"/>
    </source>
</evidence>
<evidence type="ECO:0000259" key="11">
    <source>
        <dbReference type="Pfam" id="PF02770"/>
    </source>
</evidence>
<dbReference type="Pfam" id="PF00441">
    <property type="entry name" value="Acyl-CoA_dh_1"/>
    <property type="match status" value="1"/>
</dbReference>
<sequence length="644" mass="73463">MSHLLKHVTRNFRRIYHNHRPVSFSRAFSSQAAPDQETVRKTDVERKEEKLELDLKKFNLAPRTVTKHPALPPCIKEMFLGEIDEKYFPYLEIIEKEHVDKYFKNRREIAQTFLSQTENEEKCIENLKSLGNLGYSVPQVFNGNGYEITETTLNSEIEGNNLKANSILNSHRMVIQAINDYGTEAQKSRYLPKLANGEMIGTVAIFEREAAPEDRPFHTQAKPVNDGFLLNGEKDFVINGEKSNLFLVIASSFKHDHAKNELHGVSAFIIDENEPGVLRGESIKTMGCEEVEKCKMTFSNVTVRSSNILGEVNQVENIAMKLIQLGRIQAAATANQVLRRILNNFAEYCTQTKILGGYVKDMELPQVRLGRMTTQIYALESMIYFTTQLSDAYEDQDVDLEIAATKLYAMQALIDCSLAPFHTIGPKSTLDDSEITKNLRDSIQMLAQGDTLDSVKMYLGYKAIEHIGNTNDVPEMVVKKRNPMMYPEGFFKTMFTRGTFDRIKLDRNYIYNLHPSLQPAAEMFELCLKRLRIAVEISLSRHGREILNAHAEVERLAQCATLLYAMLATISRASRSYCIGVRYADMEILLANTFCLETMNEINELTNKIDAGENMTNDLNHKTISKQLFTSKGYFYEHPLLRVF</sequence>
<evidence type="ECO:0000256" key="6">
    <source>
        <dbReference type="ARBA" id="ARBA00022946"/>
    </source>
</evidence>
<name>A0A336KA01_CULSO</name>
<keyword evidence="5 9" id="KW-0274">FAD</keyword>
<dbReference type="InterPro" id="IPR046373">
    <property type="entry name" value="Acyl-CoA_Oxase/DH_mid-dom_sf"/>
</dbReference>
<evidence type="ECO:0000313" key="15">
    <source>
        <dbReference type="EMBL" id="SSX21647.1"/>
    </source>
</evidence>
<keyword evidence="7 9" id="KW-0560">Oxidoreductase</keyword>
<dbReference type="InterPro" id="IPR036250">
    <property type="entry name" value="AcylCo_DH-like_C"/>
</dbReference>
<organism evidence="14">
    <name type="scientific">Culicoides sonorensis</name>
    <name type="common">Biting midge</name>
    <dbReference type="NCBI Taxonomy" id="179676"/>
    <lineage>
        <taxon>Eukaryota</taxon>
        <taxon>Metazoa</taxon>
        <taxon>Ecdysozoa</taxon>
        <taxon>Arthropoda</taxon>
        <taxon>Hexapoda</taxon>
        <taxon>Insecta</taxon>
        <taxon>Pterygota</taxon>
        <taxon>Neoptera</taxon>
        <taxon>Endopterygota</taxon>
        <taxon>Diptera</taxon>
        <taxon>Nematocera</taxon>
        <taxon>Chironomoidea</taxon>
        <taxon>Ceratopogonidae</taxon>
        <taxon>Ceratopogoninae</taxon>
        <taxon>Culicoides</taxon>
        <taxon>Monoculicoides</taxon>
    </lineage>
</organism>